<dbReference type="AlphaFoldDB" id="A0A699IUS0"/>
<accession>A0A699IUS0</accession>
<protein>
    <submittedName>
        <fullName evidence="1">Retrovirus-related Pol polyprotein from transposon TNT 1-94</fullName>
    </submittedName>
</protein>
<proteinExistence type="predicted"/>
<evidence type="ECO:0000313" key="1">
    <source>
        <dbReference type="EMBL" id="GEZ87384.1"/>
    </source>
</evidence>
<dbReference type="EMBL" id="BKCJ010335588">
    <property type="protein sequence ID" value="GEZ87384.1"/>
    <property type="molecule type" value="Genomic_DNA"/>
</dbReference>
<reference evidence="1" key="1">
    <citation type="journal article" date="2019" name="Sci. Rep.">
        <title>Draft genome of Tanacetum cinerariifolium, the natural source of mosquito coil.</title>
        <authorList>
            <person name="Yamashiro T."/>
            <person name="Shiraishi A."/>
            <person name="Satake H."/>
            <person name="Nakayama K."/>
        </authorList>
    </citation>
    <scope>NUCLEOTIDE SEQUENCE</scope>
</reference>
<dbReference type="PANTHER" id="PTHR11439">
    <property type="entry name" value="GAG-POL-RELATED RETROTRANSPOSON"/>
    <property type="match status" value="1"/>
</dbReference>
<dbReference type="CDD" id="cd09272">
    <property type="entry name" value="RNase_HI_RT_Ty1"/>
    <property type="match status" value="1"/>
</dbReference>
<comment type="caution">
    <text evidence="1">The sequence shown here is derived from an EMBL/GenBank/DDBJ whole genome shotgun (WGS) entry which is preliminary data.</text>
</comment>
<dbReference type="PANTHER" id="PTHR11439:SF483">
    <property type="entry name" value="PEPTIDE SYNTHASE GLIP-LIKE, PUTATIVE (AFU_ORTHOLOGUE AFUA_3G12920)-RELATED"/>
    <property type="match status" value="1"/>
</dbReference>
<gene>
    <name evidence="1" type="ORF">Tci_559357</name>
</gene>
<sequence>MTIYQIDVKTSFLNGELKEEVYVTQPEGYVDPDHLTQSSEEGFVWFKPGSSGMMRSQLTDYGFAFNKILMYCDNRSAIALCYNNVQHSRSKHIDIRHHFIRNHVEKGVVELFFVTPDYQLANIFTEALLRERFEFLLPRLGMKTMSSKTLKRLPKGEDE</sequence>
<organism evidence="1">
    <name type="scientific">Tanacetum cinerariifolium</name>
    <name type="common">Dalmatian daisy</name>
    <name type="synonym">Chrysanthemum cinerariifolium</name>
    <dbReference type="NCBI Taxonomy" id="118510"/>
    <lineage>
        <taxon>Eukaryota</taxon>
        <taxon>Viridiplantae</taxon>
        <taxon>Streptophyta</taxon>
        <taxon>Embryophyta</taxon>
        <taxon>Tracheophyta</taxon>
        <taxon>Spermatophyta</taxon>
        <taxon>Magnoliopsida</taxon>
        <taxon>eudicotyledons</taxon>
        <taxon>Gunneridae</taxon>
        <taxon>Pentapetalae</taxon>
        <taxon>asterids</taxon>
        <taxon>campanulids</taxon>
        <taxon>Asterales</taxon>
        <taxon>Asteraceae</taxon>
        <taxon>Asteroideae</taxon>
        <taxon>Anthemideae</taxon>
        <taxon>Anthemidinae</taxon>
        <taxon>Tanacetum</taxon>
    </lineage>
</organism>
<name>A0A699IUS0_TANCI</name>